<dbReference type="GO" id="GO:0046983">
    <property type="term" value="F:protein dimerization activity"/>
    <property type="evidence" value="ECO:0007669"/>
    <property type="project" value="InterPro"/>
</dbReference>
<dbReference type="GO" id="GO:0009088">
    <property type="term" value="P:threonine biosynthetic process"/>
    <property type="evidence" value="ECO:0007669"/>
    <property type="project" value="TreeGrafter"/>
</dbReference>
<dbReference type="InterPro" id="IPR000534">
    <property type="entry name" value="Semialdehyde_DH_NAD-bd"/>
</dbReference>
<dbReference type="GO" id="GO:0051287">
    <property type="term" value="F:NAD binding"/>
    <property type="evidence" value="ECO:0007669"/>
    <property type="project" value="InterPro"/>
</dbReference>
<proteinExistence type="inferred from homology"/>
<evidence type="ECO:0000256" key="1">
    <source>
        <dbReference type="ARBA" id="ARBA00010584"/>
    </source>
</evidence>
<name>T1BYC3_9ZZZZ</name>
<dbReference type="Pfam" id="PF01118">
    <property type="entry name" value="Semialdhyde_dh"/>
    <property type="match status" value="1"/>
</dbReference>
<feature type="non-terminal residue" evidence="3">
    <location>
        <position position="209"/>
    </location>
</feature>
<dbReference type="AlphaFoldDB" id="T1BYC3"/>
<protein>
    <submittedName>
        <fullName evidence="3">Aspartate-semialdehyde dehydrogenase</fullName>
    </submittedName>
</protein>
<dbReference type="SMART" id="SM00859">
    <property type="entry name" value="Semialdhyde_dh"/>
    <property type="match status" value="1"/>
</dbReference>
<reference evidence="3" key="2">
    <citation type="journal article" date="2014" name="ISME J.">
        <title>Microbial stratification in low pH oxic and suboxic macroscopic growths along an acid mine drainage.</title>
        <authorList>
            <person name="Mendez-Garcia C."/>
            <person name="Mesa V."/>
            <person name="Sprenger R.R."/>
            <person name="Richter M."/>
            <person name="Diez M.S."/>
            <person name="Solano J."/>
            <person name="Bargiela R."/>
            <person name="Golyshina O.V."/>
            <person name="Manteca A."/>
            <person name="Ramos J.L."/>
            <person name="Gallego J.R."/>
            <person name="Llorente I."/>
            <person name="Martins Dos Santos V.A."/>
            <person name="Jensen O.N."/>
            <person name="Pelaez A.I."/>
            <person name="Sanchez J."/>
            <person name="Ferrer M."/>
        </authorList>
    </citation>
    <scope>NUCLEOTIDE SEQUENCE</scope>
</reference>
<dbReference type="SUPFAM" id="SSF51735">
    <property type="entry name" value="NAD(P)-binding Rossmann-fold domains"/>
    <property type="match status" value="1"/>
</dbReference>
<dbReference type="InterPro" id="IPR051823">
    <property type="entry name" value="ASADH-related"/>
</dbReference>
<dbReference type="Pfam" id="PF02774">
    <property type="entry name" value="Semialdhyde_dhC"/>
    <property type="match status" value="1"/>
</dbReference>
<dbReference type="InterPro" id="IPR036291">
    <property type="entry name" value="NAD(P)-bd_dom_sf"/>
</dbReference>
<dbReference type="CDD" id="cd02315">
    <property type="entry name" value="ScASADH_like_N"/>
    <property type="match status" value="1"/>
</dbReference>
<sequence>MSVDRIPVAVLGAAGYIGQEFVRRLADHPRFDLQVLGGTARRRGSRLEDLWHHTDPPPEGLATRPLEALGPAALQRRGIRAVFSALPSGTAGPIENELARRGLAVFTNAADHRMDPDVPLLIPEVNSDHLRLADRRPEGRGLLVANANCSTTGLVLALAPVRELLAPTTVQVTTYQALSGAGVPGVPSLTITDNVVPFIPGEEEKIERE</sequence>
<dbReference type="PANTHER" id="PTHR46718:SF1">
    <property type="entry name" value="ASPARTATE-SEMIALDEHYDE DEHYDROGENASE"/>
    <property type="match status" value="1"/>
</dbReference>
<organism evidence="3">
    <name type="scientific">mine drainage metagenome</name>
    <dbReference type="NCBI Taxonomy" id="410659"/>
    <lineage>
        <taxon>unclassified sequences</taxon>
        <taxon>metagenomes</taxon>
        <taxon>ecological metagenomes</taxon>
    </lineage>
</organism>
<comment type="similarity">
    <text evidence="1">Belongs to the aspartate-semialdehyde dehydrogenase family.</text>
</comment>
<comment type="caution">
    <text evidence="3">The sequence shown here is derived from an EMBL/GenBank/DDBJ whole genome shotgun (WGS) entry which is preliminary data.</text>
</comment>
<dbReference type="GO" id="GO:0004073">
    <property type="term" value="F:aspartate-semialdehyde dehydrogenase activity"/>
    <property type="evidence" value="ECO:0007669"/>
    <property type="project" value="TreeGrafter"/>
</dbReference>
<evidence type="ECO:0000259" key="2">
    <source>
        <dbReference type="SMART" id="SM00859"/>
    </source>
</evidence>
<evidence type="ECO:0000313" key="3">
    <source>
        <dbReference type="EMBL" id="EQD78101.1"/>
    </source>
</evidence>
<reference evidence="3" key="1">
    <citation type="submission" date="2013-08" db="EMBL/GenBank/DDBJ databases">
        <authorList>
            <person name="Mendez C."/>
            <person name="Richter M."/>
            <person name="Ferrer M."/>
            <person name="Sanchez J."/>
        </authorList>
    </citation>
    <scope>NUCLEOTIDE SEQUENCE</scope>
</reference>
<gene>
    <name evidence="3" type="ORF">B1B_00903</name>
</gene>
<dbReference type="InterPro" id="IPR012280">
    <property type="entry name" value="Semialdhyde_DH_dimer_dom"/>
</dbReference>
<dbReference type="Gene3D" id="3.30.360.10">
    <property type="entry name" value="Dihydrodipicolinate Reductase, domain 2"/>
    <property type="match status" value="1"/>
</dbReference>
<dbReference type="EMBL" id="AUZY01000661">
    <property type="protein sequence ID" value="EQD78101.1"/>
    <property type="molecule type" value="Genomic_DNA"/>
</dbReference>
<dbReference type="PANTHER" id="PTHR46718">
    <property type="entry name" value="ASPARTATE-SEMIALDEHYDE DEHYDROGENASE"/>
    <property type="match status" value="1"/>
</dbReference>
<dbReference type="GO" id="GO:0009086">
    <property type="term" value="P:methionine biosynthetic process"/>
    <property type="evidence" value="ECO:0007669"/>
    <property type="project" value="TreeGrafter"/>
</dbReference>
<dbReference type="Gene3D" id="3.40.50.720">
    <property type="entry name" value="NAD(P)-binding Rossmann-like Domain"/>
    <property type="match status" value="1"/>
</dbReference>
<accession>T1BYC3</accession>
<feature type="domain" description="Semialdehyde dehydrogenase NAD-binding" evidence="2">
    <location>
        <begin position="7"/>
        <end position="133"/>
    </location>
</feature>